<dbReference type="EMBL" id="ASYZ01000133">
    <property type="protein sequence ID" value="EPR83078.1"/>
    <property type="molecule type" value="Genomic_DNA"/>
</dbReference>
<organism evidence="1 2">
    <name type="scientific">Acinetobacter junii CIP 107470 = MTCC 11364</name>
    <dbReference type="NCBI Taxonomy" id="1217666"/>
    <lineage>
        <taxon>Bacteria</taxon>
        <taxon>Pseudomonadati</taxon>
        <taxon>Pseudomonadota</taxon>
        <taxon>Gammaproteobacteria</taxon>
        <taxon>Moraxellales</taxon>
        <taxon>Moraxellaceae</taxon>
        <taxon>Acinetobacter</taxon>
    </lineage>
</organism>
<dbReference type="AlphaFoldDB" id="S7Y4Z4"/>
<protein>
    <recommendedName>
        <fullName evidence="3">MobC</fullName>
    </recommendedName>
</protein>
<dbReference type="PATRIC" id="fig|1330047.3.peg.2403"/>
<dbReference type="Proteomes" id="UP000018420">
    <property type="component" value="Unassembled WGS sequence"/>
</dbReference>
<proteinExistence type="predicted"/>
<evidence type="ECO:0000313" key="2">
    <source>
        <dbReference type="Proteomes" id="UP000018420"/>
    </source>
</evidence>
<name>S7Y4Z4_ACIJU</name>
<accession>S7Y4Z4</accession>
<sequence>MSFTKEQILELEKKLSALPEHKKIDNLNKLESLRLMHVTIIDLKNKGYSNKLIADLLTQNDFEISANLLTSYLSIIKKKRSKKPKKLVKNDNKIIQDNGNNIENMPTIETSKESATKKSEIVQKNSMNNTAFVNIADSEKL</sequence>
<evidence type="ECO:0008006" key="3">
    <source>
        <dbReference type="Google" id="ProtNLM"/>
    </source>
</evidence>
<gene>
    <name evidence="1" type="ORF">L292_0556</name>
</gene>
<dbReference type="RefSeq" id="WP_004907782.1">
    <property type="nucleotide sequence ID" value="NZ_ASYZ01000133.1"/>
</dbReference>
<reference evidence="1 2" key="1">
    <citation type="submission" date="2013-05" db="EMBL/GenBank/DDBJ databases">
        <title>Genome assembly of Acinetobacter junii MTCC 11364.</title>
        <authorList>
            <person name="Khatri I."/>
            <person name="Singh N.K."/>
            <person name="Subramanian S."/>
            <person name="Mayilraj S."/>
        </authorList>
    </citation>
    <scope>NUCLEOTIDE SEQUENCE [LARGE SCALE GENOMIC DNA]</scope>
    <source>
        <strain evidence="1 2">MTCC 11364</strain>
    </source>
</reference>
<evidence type="ECO:0000313" key="1">
    <source>
        <dbReference type="EMBL" id="EPR83078.1"/>
    </source>
</evidence>
<comment type="caution">
    <text evidence="1">The sequence shown here is derived from an EMBL/GenBank/DDBJ whole genome shotgun (WGS) entry which is preliminary data.</text>
</comment>